<proteinExistence type="predicted"/>
<keyword evidence="6" id="KW-0238">DNA-binding</keyword>
<evidence type="ECO:0000256" key="3">
    <source>
        <dbReference type="ARBA" id="ARBA00022553"/>
    </source>
</evidence>
<evidence type="ECO:0000259" key="10">
    <source>
        <dbReference type="PROSITE" id="PS50110"/>
    </source>
</evidence>
<evidence type="ECO:0000256" key="1">
    <source>
        <dbReference type="ARBA" id="ARBA00004496"/>
    </source>
</evidence>
<evidence type="ECO:0000256" key="6">
    <source>
        <dbReference type="ARBA" id="ARBA00023125"/>
    </source>
</evidence>
<dbReference type="GO" id="GO:0005737">
    <property type="term" value="C:cytoplasm"/>
    <property type="evidence" value="ECO:0007669"/>
    <property type="project" value="UniProtKB-SubCell"/>
</dbReference>
<evidence type="ECO:0000259" key="9">
    <source>
        <dbReference type="PROSITE" id="PS01124"/>
    </source>
</evidence>
<dbReference type="AlphaFoldDB" id="A0A4P8XHM9"/>
<dbReference type="InterPro" id="IPR020449">
    <property type="entry name" value="Tscrpt_reg_AraC-type_HTH"/>
</dbReference>
<keyword evidence="3 8" id="KW-0597">Phosphoprotein</keyword>
<gene>
    <name evidence="11" type="ORF">E6C60_1326</name>
</gene>
<dbReference type="SMART" id="SM00342">
    <property type="entry name" value="HTH_ARAC"/>
    <property type="match status" value="1"/>
</dbReference>
<name>A0A4P8XHM9_9BACL</name>
<dbReference type="InterPro" id="IPR051552">
    <property type="entry name" value="HptR"/>
</dbReference>
<dbReference type="PANTHER" id="PTHR42713:SF3">
    <property type="entry name" value="TRANSCRIPTIONAL REGULATORY PROTEIN HPTR"/>
    <property type="match status" value="1"/>
</dbReference>
<keyword evidence="4" id="KW-0902">Two-component regulatory system</keyword>
<feature type="modified residue" description="4-aspartylphosphate" evidence="8">
    <location>
        <position position="55"/>
    </location>
</feature>
<dbReference type="CDD" id="cd17536">
    <property type="entry name" value="REC_YesN-like"/>
    <property type="match status" value="1"/>
</dbReference>
<dbReference type="SUPFAM" id="SSF52172">
    <property type="entry name" value="CheY-like"/>
    <property type="match status" value="1"/>
</dbReference>
<dbReference type="PROSITE" id="PS50110">
    <property type="entry name" value="RESPONSE_REGULATORY"/>
    <property type="match status" value="1"/>
</dbReference>
<dbReference type="GO" id="GO:0003700">
    <property type="term" value="F:DNA-binding transcription factor activity"/>
    <property type="evidence" value="ECO:0007669"/>
    <property type="project" value="InterPro"/>
</dbReference>
<dbReference type="InterPro" id="IPR011006">
    <property type="entry name" value="CheY-like_superfamily"/>
</dbReference>
<dbReference type="GO" id="GO:0000160">
    <property type="term" value="P:phosphorelay signal transduction system"/>
    <property type="evidence" value="ECO:0007669"/>
    <property type="project" value="UniProtKB-KW"/>
</dbReference>
<evidence type="ECO:0000313" key="12">
    <source>
        <dbReference type="Proteomes" id="UP000300879"/>
    </source>
</evidence>
<keyword evidence="2" id="KW-0963">Cytoplasm</keyword>
<protein>
    <submittedName>
        <fullName evidence="11">Response regulator receiver protein</fullName>
    </submittedName>
</protein>
<dbReference type="InterPro" id="IPR009057">
    <property type="entry name" value="Homeodomain-like_sf"/>
</dbReference>
<dbReference type="PRINTS" id="PR00032">
    <property type="entry name" value="HTHARAC"/>
</dbReference>
<dbReference type="Gene3D" id="3.40.50.2300">
    <property type="match status" value="1"/>
</dbReference>
<dbReference type="OrthoDB" id="9794370at2"/>
<dbReference type="InterPro" id="IPR018062">
    <property type="entry name" value="HTH_AraC-typ_CS"/>
</dbReference>
<dbReference type="GO" id="GO:0043565">
    <property type="term" value="F:sequence-specific DNA binding"/>
    <property type="evidence" value="ECO:0007669"/>
    <property type="project" value="InterPro"/>
</dbReference>
<dbReference type="Gene3D" id="1.10.10.60">
    <property type="entry name" value="Homeodomain-like"/>
    <property type="match status" value="2"/>
</dbReference>
<dbReference type="SMART" id="SM00448">
    <property type="entry name" value="REC"/>
    <property type="match status" value="1"/>
</dbReference>
<keyword evidence="5" id="KW-0805">Transcription regulation</keyword>
<dbReference type="Pfam" id="PF00072">
    <property type="entry name" value="Response_reg"/>
    <property type="match status" value="1"/>
</dbReference>
<reference evidence="11 12" key="1">
    <citation type="submission" date="2019-05" db="EMBL/GenBank/DDBJ databases">
        <authorList>
            <person name="Chen C."/>
        </authorList>
    </citation>
    <scope>NUCLEOTIDE SEQUENCE [LARGE SCALE GENOMIC DNA]</scope>
    <source>
        <strain evidence="11 12">HB172198</strain>
    </source>
</reference>
<feature type="domain" description="HTH araC/xylS-type" evidence="9">
    <location>
        <begin position="424"/>
        <end position="522"/>
    </location>
</feature>
<accession>A0A4P8XHM9</accession>
<dbReference type="InterPro" id="IPR001789">
    <property type="entry name" value="Sig_transdc_resp-reg_receiver"/>
</dbReference>
<evidence type="ECO:0000256" key="4">
    <source>
        <dbReference type="ARBA" id="ARBA00023012"/>
    </source>
</evidence>
<comment type="subcellular location">
    <subcellularLocation>
        <location evidence="1">Cytoplasm</location>
    </subcellularLocation>
</comment>
<organism evidence="11 12">
    <name type="scientific">Paenibacillus algicola</name>
    <dbReference type="NCBI Taxonomy" id="2565926"/>
    <lineage>
        <taxon>Bacteria</taxon>
        <taxon>Bacillati</taxon>
        <taxon>Bacillota</taxon>
        <taxon>Bacilli</taxon>
        <taxon>Bacillales</taxon>
        <taxon>Paenibacillaceae</taxon>
        <taxon>Paenibacillus</taxon>
    </lineage>
</organism>
<evidence type="ECO:0000313" key="11">
    <source>
        <dbReference type="EMBL" id="QCT02042.1"/>
    </source>
</evidence>
<dbReference type="PROSITE" id="PS00041">
    <property type="entry name" value="HTH_ARAC_FAMILY_1"/>
    <property type="match status" value="1"/>
</dbReference>
<evidence type="ECO:0000256" key="5">
    <source>
        <dbReference type="ARBA" id="ARBA00023015"/>
    </source>
</evidence>
<dbReference type="RefSeq" id="WP_138225126.1">
    <property type="nucleotide sequence ID" value="NZ_CP040396.1"/>
</dbReference>
<dbReference type="InterPro" id="IPR018060">
    <property type="entry name" value="HTH_AraC"/>
</dbReference>
<dbReference type="Pfam" id="PF12833">
    <property type="entry name" value="HTH_18"/>
    <property type="match status" value="1"/>
</dbReference>
<dbReference type="Proteomes" id="UP000300879">
    <property type="component" value="Chromosome"/>
</dbReference>
<evidence type="ECO:0000256" key="7">
    <source>
        <dbReference type="ARBA" id="ARBA00023163"/>
    </source>
</evidence>
<dbReference type="EMBL" id="CP040396">
    <property type="protein sequence ID" value="QCT02042.1"/>
    <property type="molecule type" value="Genomic_DNA"/>
</dbReference>
<keyword evidence="12" id="KW-1185">Reference proteome</keyword>
<evidence type="ECO:0000256" key="2">
    <source>
        <dbReference type="ARBA" id="ARBA00022490"/>
    </source>
</evidence>
<dbReference type="PROSITE" id="PS01124">
    <property type="entry name" value="HTH_ARAC_FAMILY_2"/>
    <property type="match status" value="1"/>
</dbReference>
<sequence>MIKALIVDDERRTRDFLLRYIPWSDIGVTSVLTAPDGLQALELAMTFKPDLILSDIMMPKMNGIDMAKRIRENNIQSKLIFLSAYSEKPLLKSAIQLQAIDFIEKPIDREEIKSLLSRTAQSIIQERNELDLNLLQRKTVNDLCNETANGHSLSSALNKLQFPGDVPCVTILIKQLQAAKHLSVMANNTHAVLSILTQEAVILMAHVKMIFAPSAVEGDVIVVHCTAASAISMEDIKDMCRRLLTQASAHGTSVFISVGTRVADCKNLPQSFAAAQKGLGKSFFLGEACVTGQEKRGERERSLANLNIEELIESIISSIKQNQPEQTELFFQQLFEVLREAEVEQVTQVRQFFYMLLVEIQEYINSNQLNLKQFHEEDMDTEHQYLWEMVAEFPTMYHFKHYVERLTAWIFGKIKEPGSNETADAVLNIINHRISDANLGVSTMAHELYLTPSYICQAFKRKTGVTINHYITNARIKLAKALLQEELLMHEVAERVGYNDPKYFTKVFKKSEGVTPSEYQKRARS</sequence>
<feature type="domain" description="Response regulatory" evidence="10">
    <location>
        <begin position="3"/>
        <end position="120"/>
    </location>
</feature>
<dbReference type="KEGG" id="palo:E6C60_1326"/>
<evidence type="ECO:0000256" key="8">
    <source>
        <dbReference type="PROSITE-ProRule" id="PRU00169"/>
    </source>
</evidence>
<dbReference type="SUPFAM" id="SSF46689">
    <property type="entry name" value="Homeodomain-like"/>
    <property type="match status" value="1"/>
</dbReference>
<dbReference type="PANTHER" id="PTHR42713">
    <property type="entry name" value="HISTIDINE KINASE-RELATED"/>
    <property type="match status" value="1"/>
</dbReference>
<keyword evidence="7" id="KW-0804">Transcription</keyword>